<evidence type="ECO:0000313" key="3">
    <source>
        <dbReference type="Proteomes" id="UP000272942"/>
    </source>
</evidence>
<feature type="region of interest" description="Disordered" evidence="1">
    <location>
        <begin position="54"/>
        <end position="109"/>
    </location>
</feature>
<evidence type="ECO:0000313" key="4">
    <source>
        <dbReference type="WBParaSite" id="ECPE_0000168801-mRNA-1"/>
    </source>
</evidence>
<organism evidence="4">
    <name type="scientific">Echinostoma caproni</name>
    <dbReference type="NCBI Taxonomy" id="27848"/>
    <lineage>
        <taxon>Eukaryota</taxon>
        <taxon>Metazoa</taxon>
        <taxon>Spiralia</taxon>
        <taxon>Lophotrochozoa</taxon>
        <taxon>Platyhelminthes</taxon>
        <taxon>Trematoda</taxon>
        <taxon>Digenea</taxon>
        <taxon>Plagiorchiida</taxon>
        <taxon>Echinostomata</taxon>
        <taxon>Echinostomatoidea</taxon>
        <taxon>Echinostomatidae</taxon>
        <taxon>Echinostoma</taxon>
    </lineage>
</organism>
<reference evidence="2 3" key="2">
    <citation type="submission" date="2018-11" db="EMBL/GenBank/DDBJ databases">
        <authorList>
            <consortium name="Pathogen Informatics"/>
        </authorList>
    </citation>
    <scope>NUCLEOTIDE SEQUENCE [LARGE SCALE GENOMIC DNA]</scope>
    <source>
        <strain evidence="2 3">Egypt</strain>
    </source>
</reference>
<proteinExistence type="predicted"/>
<keyword evidence="3" id="KW-1185">Reference proteome</keyword>
<gene>
    <name evidence="2" type="ORF">ECPE_LOCUS1689</name>
</gene>
<reference evidence="4" key="1">
    <citation type="submission" date="2016-06" db="UniProtKB">
        <authorList>
            <consortium name="WormBaseParasite"/>
        </authorList>
    </citation>
    <scope>IDENTIFICATION</scope>
</reference>
<dbReference type="WBParaSite" id="ECPE_0000168801-mRNA-1">
    <property type="protein sequence ID" value="ECPE_0000168801-mRNA-1"/>
    <property type="gene ID" value="ECPE_0000168801"/>
</dbReference>
<accession>A0A183A403</accession>
<dbReference type="AlphaFoldDB" id="A0A183A403"/>
<evidence type="ECO:0000313" key="2">
    <source>
        <dbReference type="EMBL" id="VDP44301.1"/>
    </source>
</evidence>
<protein>
    <submittedName>
        <fullName evidence="2 4">Uncharacterized protein</fullName>
    </submittedName>
</protein>
<name>A0A183A403_9TREM</name>
<sequence>MYSGGFVPPHSPTEQVIPDYEGVCSTHQVSAPPSAFIVNPTTSDRFRCVGVQHPERLSDSELSDSPGLVDDTADLDESFEHAPEPTPAFRPLRLKTSSTAFRAPEPTER</sequence>
<dbReference type="Proteomes" id="UP000272942">
    <property type="component" value="Unassembled WGS sequence"/>
</dbReference>
<dbReference type="EMBL" id="UZAN01013093">
    <property type="protein sequence ID" value="VDP44301.1"/>
    <property type="molecule type" value="Genomic_DNA"/>
</dbReference>
<evidence type="ECO:0000256" key="1">
    <source>
        <dbReference type="SAM" id="MobiDB-lite"/>
    </source>
</evidence>